<keyword evidence="4" id="KW-1185">Reference proteome</keyword>
<feature type="compositionally biased region" description="Basic residues" evidence="1">
    <location>
        <begin position="150"/>
        <end position="159"/>
    </location>
</feature>
<evidence type="ECO:0000259" key="2">
    <source>
        <dbReference type="Pfam" id="PF21812"/>
    </source>
</evidence>
<comment type="caution">
    <text evidence="3">The sequence shown here is derived from an EMBL/GenBank/DDBJ whole genome shotgun (WGS) entry which is preliminary data.</text>
</comment>
<dbReference type="EMBL" id="LYDR01000050">
    <property type="protein sequence ID" value="ODA33668.1"/>
    <property type="molecule type" value="Genomic_DNA"/>
</dbReference>
<reference evidence="3 4" key="1">
    <citation type="submission" date="2016-05" db="EMBL/GenBank/DDBJ databases">
        <title>Genomic and physiological characterization of Planctopirus sp. isolated from fresh water lake.</title>
        <authorList>
            <person name="Subhash Y."/>
            <person name="Ramana C."/>
        </authorList>
    </citation>
    <scope>NUCLEOTIDE SEQUENCE [LARGE SCALE GENOMIC DNA]</scope>
    <source>
        <strain evidence="3 4">JC280</strain>
    </source>
</reference>
<protein>
    <recommendedName>
        <fullName evidence="2">DUF6881 domain-containing protein</fullName>
    </recommendedName>
</protein>
<evidence type="ECO:0000313" key="3">
    <source>
        <dbReference type="EMBL" id="ODA33668.1"/>
    </source>
</evidence>
<evidence type="ECO:0000256" key="1">
    <source>
        <dbReference type="SAM" id="MobiDB-lite"/>
    </source>
</evidence>
<feature type="domain" description="DUF6881" evidence="2">
    <location>
        <begin position="32"/>
        <end position="102"/>
    </location>
</feature>
<dbReference type="Proteomes" id="UP000094828">
    <property type="component" value="Unassembled WGS sequence"/>
</dbReference>
<dbReference type="Pfam" id="PF21812">
    <property type="entry name" value="DUF6881"/>
    <property type="match status" value="1"/>
</dbReference>
<sequence>MKGGRLMRYFKQRGCCLRRDSLAASWGECIRYVEIGDDRYAVRQVEVYNSGRVLRYERSHWCDRFGQLFGCLFSQKHKAIDGRLTAEVIDAKEFERAWREAIDSPMWVQQVEHSLVAEWGLVPHWLRKAQHPEQEVAPDSGRVMESRGSRSPRRHSRRV</sequence>
<evidence type="ECO:0000313" key="4">
    <source>
        <dbReference type="Proteomes" id="UP000094828"/>
    </source>
</evidence>
<dbReference type="InterPro" id="IPR049248">
    <property type="entry name" value="DUF6881"/>
</dbReference>
<organism evidence="3 4">
    <name type="scientific">Planctopirus hydrillae</name>
    <dbReference type="NCBI Taxonomy" id="1841610"/>
    <lineage>
        <taxon>Bacteria</taxon>
        <taxon>Pseudomonadati</taxon>
        <taxon>Planctomycetota</taxon>
        <taxon>Planctomycetia</taxon>
        <taxon>Planctomycetales</taxon>
        <taxon>Planctomycetaceae</taxon>
        <taxon>Planctopirus</taxon>
    </lineage>
</organism>
<dbReference type="AlphaFoldDB" id="A0A1C3EKB3"/>
<feature type="region of interest" description="Disordered" evidence="1">
    <location>
        <begin position="132"/>
        <end position="159"/>
    </location>
</feature>
<proteinExistence type="predicted"/>
<gene>
    <name evidence="3" type="ORF">A6X21_18240</name>
</gene>
<name>A0A1C3EKB3_9PLAN</name>
<accession>A0A1C3EKB3</accession>